<organism evidence="14 15">
    <name type="scientific">Cohnella candidum</name>
    <dbReference type="NCBI Taxonomy" id="2674991"/>
    <lineage>
        <taxon>Bacteria</taxon>
        <taxon>Bacillati</taxon>
        <taxon>Bacillota</taxon>
        <taxon>Bacilli</taxon>
        <taxon>Bacillales</taxon>
        <taxon>Paenibacillaceae</taxon>
        <taxon>Cohnella</taxon>
    </lineage>
</organism>
<keyword evidence="11 12" id="KW-0472">Membrane</keyword>
<sequence length="115" mass="12442">MINALLLLGNVFLMTAGQVLFKQGAKSLSGLSVSNLIPVVTNVYLLSGIFVYACSTVLWVYVLSRMNLSLAYPTQSLSYIFVMIASYLIFREPVSMAQWAGIALVLAGVVFIAQG</sequence>
<evidence type="ECO:0000256" key="8">
    <source>
        <dbReference type="ARBA" id="ARBA00022985"/>
    </source>
</evidence>
<evidence type="ECO:0000313" key="15">
    <source>
        <dbReference type="Proteomes" id="UP000269097"/>
    </source>
</evidence>
<evidence type="ECO:0000256" key="11">
    <source>
        <dbReference type="ARBA" id="ARBA00023136"/>
    </source>
</evidence>
<proteinExistence type="inferred from homology"/>
<evidence type="ECO:0000256" key="6">
    <source>
        <dbReference type="ARBA" id="ARBA00022556"/>
    </source>
</evidence>
<keyword evidence="15" id="KW-1185">Reference proteome</keyword>
<evidence type="ECO:0000256" key="7">
    <source>
        <dbReference type="ARBA" id="ARBA00022692"/>
    </source>
</evidence>
<dbReference type="GO" id="GO:0022857">
    <property type="term" value="F:transmembrane transporter activity"/>
    <property type="evidence" value="ECO:0007669"/>
    <property type="project" value="InterPro"/>
</dbReference>
<protein>
    <recommendedName>
        <fullName evidence="13">EamA domain-containing protein</fullName>
    </recommendedName>
</protein>
<dbReference type="GO" id="GO:0009103">
    <property type="term" value="P:lipopolysaccharide biosynthetic process"/>
    <property type="evidence" value="ECO:0007669"/>
    <property type="project" value="UniProtKB-KW"/>
</dbReference>
<comment type="similarity">
    <text evidence="2">Belongs to the EamA transporter family.</text>
</comment>
<dbReference type="Gene3D" id="1.10.3730.20">
    <property type="match status" value="1"/>
</dbReference>
<feature type="domain" description="EamA" evidence="13">
    <location>
        <begin position="33"/>
        <end position="113"/>
    </location>
</feature>
<reference evidence="14 15" key="1">
    <citation type="submission" date="2018-10" db="EMBL/GenBank/DDBJ databases">
        <title>Genome Sequence of Cohnella sp.</title>
        <authorList>
            <person name="Srinivasan S."/>
            <person name="Kim M.K."/>
        </authorList>
    </citation>
    <scope>NUCLEOTIDE SEQUENCE [LARGE SCALE GENOMIC DNA]</scope>
    <source>
        <strain evidence="14 15">18JY8-7</strain>
    </source>
</reference>
<keyword evidence="4" id="KW-0444">Lipid biosynthesis</keyword>
<dbReference type="InterPro" id="IPR000390">
    <property type="entry name" value="Small_drug/metabolite_transptr"/>
</dbReference>
<dbReference type="PANTHER" id="PTHR30561:SF9">
    <property type="entry name" value="4-AMINO-4-DEOXY-L-ARABINOSE-PHOSPHOUNDECAPRENOL FLIPPASE SUBUNIT ARNF-RELATED"/>
    <property type="match status" value="1"/>
</dbReference>
<evidence type="ECO:0000256" key="12">
    <source>
        <dbReference type="SAM" id="Phobius"/>
    </source>
</evidence>
<keyword evidence="8" id="KW-0448">Lipopolysaccharide biosynthesis</keyword>
<dbReference type="InterPro" id="IPR037185">
    <property type="entry name" value="EmrE-like"/>
</dbReference>
<dbReference type="Proteomes" id="UP000269097">
    <property type="component" value="Chromosome"/>
</dbReference>
<evidence type="ECO:0000256" key="3">
    <source>
        <dbReference type="ARBA" id="ARBA00022475"/>
    </source>
</evidence>
<keyword evidence="5" id="KW-0997">Cell inner membrane</keyword>
<dbReference type="PANTHER" id="PTHR30561">
    <property type="entry name" value="SMR FAMILY PROTON-DEPENDENT DRUG EFFLUX TRANSPORTER SUGE"/>
    <property type="match status" value="1"/>
</dbReference>
<keyword evidence="3" id="KW-1003">Cell membrane</keyword>
<keyword evidence="9 12" id="KW-1133">Transmembrane helix</keyword>
<evidence type="ECO:0000256" key="4">
    <source>
        <dbReference type="ARBA" id="ARBA00022516"/>
    </source>
</evidence>
<evidence type="ECO:0000256" key="5">
    <source>
        <dbReference type="ARBA" id="ARBA00022519"/>
    </source>
</evidence>
<evidence type="ECO:0000313" key="14">
    <source>
        <dbReference type="EMBL" id="AYQ74159.1"/>
    </source>
</evidence>
<dbReference type="KEGG" id="coh:EAV92_17265"/>
<keyword evidence="7 12" id="KW-0812">Transmembrane</keyword>
<evidence type="ECO:0000256" key="2">
    <source>
        <dbReference type="ARBA" id="ARBA00007362"/>
    </source>
</evidence>
<accession>A0A3G3K308</accession>
<feature type="transmembrane region" description="Helical" evidence="12">
    <location>
        <begin position="70"/>
        <end position="90"/>
    </location>
</feature>
<dbReference type="GO" id="GO:0005886">
    <property type="term" value="C:plasma membrane"/>
    <property type="evidence" value="ECO:0007669"/>
    <property type="project" value="UniProtKB-SubCell"/>
</dbReference>
<name>A0A3G3K308_9BACL</name>
<feature type="transmembrane region" description="Helical" evidence="12">
    <location>
        <begin position="96"/>
        <end position="113"/>
    </location>
</feature>
<dbReference type="EMBL" id="CP033433">
    <property type="protein sequence ID" value="AYQ74159.1"/>
    <property type="molecule type" value="Genomic_DNA"/>
</dbReference>
<evidence type="ECO:0000256" key="1">
    <source>
        <dbReference type="ARBA" id="ARBA00004651"/>
    </source>
</evidence>
<dbReference type="Pfam" id="PF00892">
    <property type="entry name" value="EamA"/>
    <property type="match status" value="1"/>
</dbReference>
<gene>
    <name evidence="14" type="ORF">EAV92_17265</name>
</gene>
<evidence type="ECO:0000256" key="10">
    <source>
        <dbReference type="ARBA" id="ARBA00023098"/>
    </source>
</evidence>
<dbReference type="RefSeq" id="WP_123042241.1">
    <property type="nucleotide sequence ID" value="NZ_CP033433.1"/>
</dbReference>
<dbReference type="AlphaFoldDB" id="A0A3G3K308"/>
<feature type="transmembrane region" description="Helical" evidence="12">
    <location>
        <begin position="45"/>
        <end position="63"/>
    </location>
</feature>
<comment type="subcellular location">
    <subcellularLocation>
        <location evidence="1">Cell membrane</location>
        <topology evidence="1">Multi-pass membrane protein</topology>
    </subcellularLocation>
</comment>
<keyword evidence="10" id="KW-0443">Lipid metabolism</keyword>
<evidence type="ECO:0000259" key="13">
    <source>
        <dbReference type="Pfam" id="PF00892"/>
    </source>
</evidence>
<dbReference type="SUPFAM" id="SSF103481">
    <property type="entry name" value="Multidrug resistance efflux transporter EmrE"/>
    <property type="match status" value="1"/>
</dbReference>
<keyword evidence="6" id="KW-0441">Lipid A biosynthesis</keyword>
<dbReference type="InterPro" id="IPR000620">
    <property type="entry name" value="EamA_dom"/>
</dbReference>
<evidence type="ECO:0000256" key="9">
    <source>
        <dbReference type="ARBA" id="ARBA00022989"/>
    </source>
</evidence>